<evidence type="ECO:0000313" key="13">
    <source>
        <dbReference type="Proteomes" id="UP000701801"/>
    </source>
</evidence>
<dbReference type="InterPro" id="IPR007219">
    <property type="entry name" value="XnlR_reg_dom"/>
</dbReference>
<feature type="compositionally biased region" description="Polar residues" evidence="8">
    <location>
        <begin position="669"/>
        <end position="695"/>
    </location>
</feature>
<proteinExistence type="predicted"/>
<keyword evidence="2" id="KW-0479">Metal-binding</keyword>
<feature type="transmembrane region" description="Helical" evidence="9">
    <location>
        <begin position="590"/>
        <end position="614"/>
    </location>
</feature>
<dbReference type="CDD" id="cd00067">
    <property type="entry name" value="GAL4"/>
    <property type="match status" value="1"/>
</dbReference>
<keyword evidence="13" id="KW-1185">Reference proteome</keyword>
<feature type="domain" description="Zn(2)-C6 fungal-type" evidence="10">
    <location>
        <begin position="62"/>
        <end position="91"/>
    </location>
</feature>
<dbReference type="Pfam" id="PF01399">
    <property type="entry name" value="PCI"/>
    <property type="match status" value="1"/>
</dbReference>
<dbReference type="PROSITE" id="PS00463">
    <property type="entry name" value="ZN2_CY6_FUNGAL_1"/>
    <property type="match status" value="1"/>
</dbReference>
<dbReference type="PROSITE" id="PS50048">
    <property type="entry name" value="ZN2_CY6_FUNGAL_2"/>
    <property type="match status" value="1"/>
</dbReference>
<dbReference type="Gene3D" id="1.25.40.570">
    <property type="match status" value="1"/>
</dbReference>
<dbReference type="PANTHER" id="PTHR47540">
    <property type="entry name" value="THIAMINE REPRESSIBLE GENES REGULATORY PROTEIN THI5"/>
    <property type="match status" value="1"/>
</dbReference>
<dbReference type="GO" id="GO:0006351">
    <property type="term" value="P:DNA-templated transcription"/>
    <property type="evidence" value="ECO:0007669"/>
    <property type="project" value="InterPro"/>
</dbReference>
<dbReference type="EMBL" id="CAJVRM010000518">
    <property type="protein sequence ID" value="CAG8981788.1"/>
    <property type="molecule type" value="Genomic_DNA"/>
</dbReference>
<keyword evidence="3" id="KW-0862">Zinc</keyword>
<keyword evidence="9" id="KW-1133">Transmembrane helix</keyword>
<protein>
    <recommendedName>
        <fullName evidence="14">Zn(2)-C6 fungal-type domain-containing protein</fullName>
    </recommendedName>
</protein>
<feature type="region of interest" description="Disordered" evidence="8">
    <location>
        <begin position="1"/>
        <end position="61"/>
    </location>
</feature>
<keyword evidence="4" id="KW-0805">Transcription regulation</keyword>
<comment type="subcellular location">
    <subcellularLocation>
        <location evidence="1">Nucleus</location>
    </subcellularLocation>
</comment>
<evidence type="ECO:0000256" key="8">
    <source>
        <dbReference type="SAM" id="MobiDB-lite"/>
    </source>
</evidence>
<dbReference type="GO" id="GO:0043565">
    <property type="term" value="F:sequence-specific DNA binding"/>
    <property type="evidence" value="ECO:0007669"/>
    <property type="project" value="TreeGrafter"/>
</dbReference>
<organism evidence="12 13">
    <name type="scientific">Hymenoscyphus albidus</name>
    <dbReference type="NCBI Taxonomy" id="595503"/>
    <lineage>
        <taxon>Eukaryota</taxon>
        <taxon>Fungi</taxon>
        <taxon>Dikarya</taxon>
        <taxon>Ascomycota</taxon>
        <taxon>Pezizomycotina</taxon>
        <taxon>Leotiomycetes</taxon>
        <taxon>Helotiales</taxon>
        <taxon>Helotiaceae</taxon>
        <taxon>Hymenoscyphus</taxon>
    </lineage>
</organism>
<evidence type="ECO:0000256" key="9">
    <source>
        <dbReference type="SAM" id="Phobius"/>
    </source>
</evidence>
<comment type="caution">
    <text evidence="12">The sequence shown here is derived from an EMBL/GenBank/DDBJ whole genome shotgun (WGS) entry which is preliminary data.</text>
</comment>
<evidence type="ECO:0000259" key="11">
    <source>
        <dbReference type="PROSITE" id="PS50250"/>
    </source>
</evidence>
<dbReference type="SMART" id="SM00906">
    <property type="entry name" value="Fungal_trans"/>
    <property type="match status" value="1"/>
</dbReference>
<feature type="domain" description="PCI" evidence="11">
    <location>
        <begin position="1146"/>
        <end position="1319"/>
    </location>
</feature>
<evidence type="ECO:0000256" key="3">
    <source>
        <dbReference type="ARBA" id="ARBA00022833"/>
    </source>
</evidence>
<dbReference type="Proteomes" id="UP000701801">
    <property type="component" value="Unassembled WGS sequence"/>
</dbReference>
<dbReference type="SMART" id="SM00066">
    <property type="entry name" value="GAL4"/>
    <property type="match status" value="1"/>
</dbReference>
<keyword evidence="6" id="KW-0804">Transcription</keyword>
<keyword evidence="5" id="KW-0238">DNA-binding</keyword>
<evidence type="ECO:0000256" key="4">
    <source>
        <dbReference type="ARBA" id="ARBA00023015"/>
    </source>
</evidence>
<dbReference type="PANTHER" id="PTHR47540:SF1">
    <property type="entry name" value="ACTIVATOR OF STRESS GENES 1-RELATED"/>
    <property type="match status" value="1"/>
</dbReference>
<evidence type="ECO:0000256" key="2">
    <source>
        <dbReference type="ARBA" id="ARBA00022723"/>
    </source>
</evidence>
<evidence type="ECO:0000256" key="7">
    <source>
        <dbReference type="ARBA" id="ARBA00023242"/>
    </source>
</evidence>
<dbReference type="Pfam" id="PF04082">
    <property type="entry name" value="Fungal_trans"/>
    <property type="match status" value="1"/>
</dbReference>
<dbReference type="InterPro" id="IPR045135">
    <property type="entry name" value="Rpn7_N"/>
</dbReference>
<evidence type="ECO:0000256" key="6">
    <source>
        <dbReference type="ARBA" id="ARBA00023163"/>
    </source>
</evidence>
<evidence type="ECO:0008006" key="14">
    <source>
        <dbReference type="Google" id="ProtNLM"/>
    </source>
</evidence>
<dbReference type="InterPro" id="IPR000717">
    <property type="entry name" value="PCI_dom"/>
</dbReference>
<dbReference type="Pfam" id="PF10602">
    <property type="entry name" value="RPN7"/>
    <property type="match status" value="1"/>
</dbReference>
<evidence type="ECO:0000256" key="1">
    <source>
        <dbReference type="ARBA" id="ARBA00004123"/>
    </source>
</evidence>
<gene>
    <name evidence="12" type="ORF">HYALB_00004731</name>
</gene>
<dbReference type="InterPro" id="IPR036864">
    <property type="entry name" value="Zn2-C6_fun-type_DNA-bd_sf"/>
</dbReference>
<keyword evidence="9" id="KW-0812">Transmembrane</keyword>
<evidence type="ECO:0000313" key="12">
    <source>
        <dbReference type="EMBL" id="CAG8981788.1"/>
    </source>
</evidence>
<dbReference type="GO" id="GO:0005634">
    <property type="term" value="C:nucleus"/>
    <property type="evidence" value="ECO:0007669"/>
    <property type="project" value="UniProtKB-SubCell"/>
</dbReference>
<evidence type="ECO:0000259" key="10">
    <source>
        <dbReference type="PROSITE" id="PS50048"/>
    </source>
</evidence>
<evidence type="ECO:0000256" key="5">
    <source>
        <dbReference type="ARBA" id="ARBA00023125"/>
    </source>
</evidence>
<dbReference type="SUPFAM" id="SSF46785">
    <property type="entry name" value="Winged helix' DNA-binding domain"/>
    <property type="match status" value="1"/>
</dbReference>
<feature type="region of interest" description="Disordered" evidence="8">
    <location>
        <begin position="663"/>
        <end position="789"/>
    </location>
</feature>
<accession>A0A9N9LVS5</accession>
<dbReference type="GO" id="GO:0045944">
    <property type="term" value="P:positive regulation of transcription by RNA polymerase II"/>
    <property type="evidence" value="ECO:0007669"/>
    <property type="project" value="TreeGrafter"/>
</dbReference>
<dbReference type="InterPro" id="IPR001138">
    <property type="entry name" value="Zn2Cys6_DnaBD"/>
</dbReference>
<dbReference type="Gene3D" id="4.10.240.10">
    <property type="entry name" value="Zn(2)-C6 fungal-type DNA-binding domain"/>
    <property type="match status" value="1"/>
</dbReference>
<dbReference type="GO" id="GO:0000981">
    <property type="term" value="F:DNA-binding transcription factor activity, RNA polymerase II-specific"/>
    <property type="evidence" value="ECO:0007669"/>
    <property type="project" value="InterPro"/>
</dbReference>
<reference evidence="12" key="1">
    <citation type="submission" date="2021-07" db="EMBL/GenBank/DDBJ databases">
        <authorList>
            <person name="Durling M."/>
        </authorList>
    </citation>
    <scope>NUCLEOTIDE SEQUENCE</scope>
</reference>
<dbReference type="CDD" id="cd12148">
    <property type="entry name" value="fungal_TF_MHR"/>
    <property type="match status" value="1"/>
</dbReference>
<dbReference type="GO" id="GO:0008270">
    <property type="term" value="F:zinc ion binding"/>
    <property type="evidence" value="ECO:0007669"/>
    <property type="project" value="InterPro"/>
</dbReference>
<keyword evidence="7" id="KW-0539">Nucleus</keyword>
<keyword evidence="9" id="KW-0472">Membrane</keyword>
<sequence>MSVTIAPSTNSPTTTSPESNVDDDPNSMQSSAWQASSPASGTPISQTPRVNPLQKRRRVTRACDECRRKKIKCDGKQPCTHCTVYSYDCSYDQPSNRRRNPAPQYIESLEKRLQKAEVLLRTFLPDVDLDDPNIDAIIADRQGQASDAKISQSRAAGAEQDAQLSSMIALTGQLDLDEEGRWDFHGGSSGTVFHASLRAQFGDLLGNDEKPGTPFLPRRPRENPLGITNPSASVAMDLPSKETALALCANSLNYACTLLRFVHQPTFYEIVDRIYDSSSPIISNELALLYVVIGLGSIFDTDKLSHADVEYKEGLNRGLIYFQKGRGMVDITDCRDIVSLQTILFMILFLQSSSNLSTCYSYIGIALRSALRMGLHRNLTHSHKFNPIEREVRRRLFWIVRKMDTYVSALLGFPQMLSTDDIDQVLPIEVDDEYITKDSILPMPPGKTSLYAASNAHTALMAILADVIKYIYPTKGVEQSVNGNNSSTYVISHIKIREIEKDLRKWQDQLPMQLRPGGDASPDVLRVQQLLRLAYAHVQMMLYRPFLHYVSHKASSGKTLDERSYACAAACVSVSRNIVHITTEMKKRGLLLGAYWFTMYTTFFSILSLVFYVIEQPDSDRCLDILADANDGKDALAGLARMSQAADRCSAALKPLFERLPKRLKKNRQSAQGPRNKRSASSPTIEPQTSSVSQLSRDESLAPAITSIIRARTFPTPPAVTQTRSPRASLDGSRFTVKTSSNPNLRHTEKPFSELLTPSDMSRDMSSVGTPESSNTNNSFSHPYPQPSLNPNMNSASLPDMSAMMFSTEDPFAYPPSHPMMEYDSNISNIDVKQENMLGFQIPDPSIYMVGNGTTAPDVPLYDDLEGQIFGPLPPYIMQNQGPMYNHSFDCSPQGGMDVDLDVDTGMMEGIGGQNQDLGVSNPCGVNLKMATLQGAPSSPTQVSMSRLIVQEPPKFDLETYIQNYEGRTRWDRLIHIGLHSAFIGVDALKLAVREAKAGKDTKRYRDAVAHLQTIGNGEPEAELDKAWVEKQDKLNAEETRRAEAELKGYKNNLIKESIRMGNEDLGKHFQAMGELQRAQEAYNRMRTDVSNAKHIIDVCKHQIDISVEMKQWIAVTSNAQKIRGAMSEEPIQPYVAAAEGLSAFEQGDYLGAAMLFLSTEPGMGRMCAAFISPNDVAIYGGLCALATMDRNELQRRVLENSNFRTYLELEPQIRRAIGFFINCRYTSCLAVLESYRADYLLDYYMNSHIDSIYQMVRVKCIVNYFIPFSKVTLASLNEAFAAPGKTMNQELLGMIKCGELDARINLVDGLLEARKTNPRQETFREALDLTEEFQKESRRRIFHMSIKMANLEVVPQKGRGINNQSFGDFGDQFAGGLSSLHPIAPKGSF</sequence>
<dbReference type="SUPFAM" id="SSF57701">
    <property type="entry name" value="Zn2/Cys6 DNA-binding domain"/>
    <property type="match status" value="1"/>
</dbReference>
<feature type="compositionally biased region" description="Polar residues" evidence="8">
    <location>
        <begin position="764"/>
        <end position="789"/>
    </location>
</feature>
<dbReference type="InterPro" id="IPR036390">
    <property type="entry name" value="WH_DNA-bd_sf"/>
</dbReference>
<feature type="compositionally biased region" description="Low complexity" evidence="8">
    <location>
        <begin position="7"/>
        <end position="19"/>
    </location>
</feature>
<dbReference type="PROSITE" id="PS50250">
    <property type="entry name" value="PCI"/>
    <property type="match status" value="1"/>
</dbReference>
<feature type="transmembrane region" description="Helical" evidence="9">
    <location>
        <begin position="343"/>
        <end position="367"/>
    </location>
</feature>
<feature type="compositionally biased region" description="Polar residues" evidence="8">
    <location>
        <begin position="736"/>
        <end position="745"/>
    </location>
</feature>
<feature type="compositionally biased region" description="Low complexity" evidence="8">
    <location>
        <begin position="27"/>
        <end position="40"/>
    </location>
</feature>
<dbReference type="OrthoDB" id="422427at2759"/>
<dbReference type="InterPro" id="IPR051711">
    <property type="entry name" value="Stress_Response_Reg"/>
</dbReference>
<dbReference type="Pfam" id="PF00172">
    <property type="entry name" value="Zn_clus"/>
    <property type="match status" value="1"/>
</dbReference>
<name>A0A9N9LVS5_9HELO</name>